<dbReference type="AlphaFoldDB" id="A0A699WU51"/>
<dbReference type="NCBIfam" id="TIGR02601">
    <property type="entry name" value="autotrns_rpt"/>
    <property type="match status" value="1"/>
</dbReference>
<feature type="non-terminal residue" evidence="2">
    <location>
        <position position="1"/>
    </location>
</feature>
<feature type="non-terminal residue" evidence="2">
    <location>
        <position position="114"/>
    </location>
</feature>
<proteinExistence type="predicted"/>
<name>A0A699WU51_TANCI</name>
<comment type="caution">
    <text evidence="2">The sequence shown here is derived from an EMBL/GenBank/DDBJ whole genome shotgun (WGS) entry which is preliminary data.</text>
</comment>
<sequence length="114" mass="10695">TVRNGKLVLTGANEYLGGSTVVGGTLEVDGAVASAVVVQAGTLAGTGRSTAAVTVGTGTGTGATLAPGSAGVGTLTTTGAVSLLADATYALEVNSAANAMDKLVASNLTLANAT</sequence>
<accession>A0A699WU51</accession>
<reference evidence="2" key="1">
    <citation type="journal article" date="2019" name="Sci. Rep.">
        <title>Draft genome of Tanacetum cinerariifolium, the natural source of mosquito coil.</title>
        <authorList>
            <person name="Yamashiro T."/>
            <person name="Shiraishi A."/>
            <person name="Satake H."/>
            <person name="Nakayama K."/>
        </authorList>
    </citation>
    <scope>NUCLEOTIDE SEQUENCE</scope>
</reference>
<dbReference type="InterPro" id="IPR011050">
    <property type="entry name" value="Pectin_lyase_fold/virulence"/>
</dbReference>
<gene>
    <name evidence="2" type="ORF">Tci_923114</name>
</gene>
<organism evidence="2">
    <name type="scientific">Tanacetum cinerariifolium</name>
    <name type="common">Dalmatian daisy</name>
    <name type="synonym">Chrysanthemum cinerariifolium</name>
    <dbReference type="NCBI Taxonomy" id="118510"/>
    <lineage>
        <taxon>Eukaryota</taxon>
        <taxon>Viridiplantae</taxon>
        <taxon>Streptophyta</taxon>
        <taxon>Embryophyta</taxon>
        <taxon>Tracheophyta</taxon>
        <taxon>Spermatophyta</taxon>
        <taxon>Magnoliopsida</taxon>
        <taxon>eudicotyledons</taxon>
        <taxon>Gunneridae</taxon>
        <taxon>Pentapetalae</taxon>
        <taxon>asterids</taxon>
        <taxon>campanulids</taxon>
        <taxon>Asterales</taxon>
        <taxon>Asteraceae</taxon>
        <taxon>Asteroideae</taxon>
        <taxon>Anthemideae</taxon>
        <taxon>Anthemidinae</taxon>
        <taxon>Tanacetum</taxon>
    </lineage>
</organism>
<keyword evidence="1" id="KW-0732">Signal</keyword>
<dbReference type="EMBL" id="BKCJ011766251">
    <property type="protein sequence ID" value="GFD51145.1"/>
    <property type="molecule type" value="Genomic_DNA"/>
</dbReference>
<evidence type="ECO:0000256" key="1">
    <source>
        <dbReference type="ARBA" id="ARBA00022729"/>
    </source>
</evidence>
<dbReference type="InterPro" id="IPR013425">
    <property type="entry name" value="Autotrns_rpt"/>
</dbReference>
<protein>
    <submittedName>
        <fullName evidence="2">Uncharacterized protein</fullName>
    </submittedName>
</protein>
<dbReference type="SUPFAM" id="SSF51126">
    <property type="entry name" value="Pectin lyase-like"/>
    <property type="match status" value="1"/>
</dbReference>
<evidence type="ECO:0000313" key="2">
    <source>
        <dbReference type="EMBL" id="GFD51145.1"/>
    </source>
</evidence>